<feature type="coiled-coil region" evidence="1">
    <location>
        <begin position="48"/>
        <end position="82"/>
    </location>
</feature>
<evidence type="ECO:0000313" key="2">
    <source>
        <dbReference type="EMBL" id="CAG7822971.1"/>
    </source>
</evidence>
<protein>
    <submittedName>
        <fullName evidence="2">Uncharacterized protein</fullName>
    </submittedName>
</protein>
<dbReference type="EMBL" id="CAJVCH010527951">
    <property type="protein sequence ID" value="CAG7822971.1"/>
    <property type="molecule type" value="Genomic_DNA"/>
</dbReference>
<keyword evidence="3" id="KW-1185">Reference proteome</keyword>
<dbReference type="AlphaFoldDB" id="A0A8J2PPW8"/>
<dbReference type="Proteomes" id="UP000708208">
    <property type="component" value="Unassembled WGS sequence"/>
</dbReference>
<keyword evidence="1" id="KW-0175">Coiled coil</keyword>
<sequence length="287" mass="31570">MILLKVKDYKFEGVSGVLQVLSPKMSASCDTSIELTETVLWMINQKFISATNSTLTEILDKLNNLENKVEILGSEVKISKMETAGMRAAMFKRDAEGFFGPFSQPQNGISFKGSTCKAISARVPTGNMLIAQIKNYMDVDLTGYQLYLPFGFVFAPAPNKISAKTTEIAIFFANQKKNIAAEPEMSYCIGGTDISLHLYFVRGGTVQTFAAALLPRNAPAGSIISLDCTDYKHSGSVGSHDCIKNVGENKKRNLTVYEGNIFVRVTFETESYPRPGILTCEVFKLTF</sequence>
<evidence type="ECO:0000256" key="1">
    <source>
        <dbReference type="SAM" id="Coils"/>
    </source>
</evidence>
<gene>
    <name evidence="2" type="ORF">AFUS01_LOCUS33210</name>
</gene>
<reference evidence="2" key="1">
    <citation type="submission" date="2021-06" db="EMBL/GenBank/DDBJ databases">
        <authorList>
            <person name="Hodson N. C."/>
            <person name="Mongue J. A."/>
            <person name="Jaron S. K."/>
        </authorList>
    </citation>
    <scope>NUCLEOTIDE SEQUENCE</scope>
</reference>
<comment type="caution">
    <text evidence="2">The sequence shown here is derived from an EMBL/GenBank/DDBJ whole genome shotgun (WGS) entry which is preliminary data.</text>
</comment>
<evidence type="ECO:0000313" key="3">
    <source>
        <dbReference type="Proteomes" id="UP000708208"/>
    </source>
</evidence>
<organism evidence="2 3">
    <name type="scientific">Allacma fusca</name>
    <dbReference type="NCBI Taxonomy" id="39272"/>
    <lineage>
        <taxon>Eukaryota</taxon>
        <taxon>Metazoa</taxon>
        <taxon>Ecdysozoa</taxon>
        <taxon>Arthropoda</taxon>
        <taxon>Hexapoda</taxon>
        <taxon>Collembola</taxon>
        <taxon>Symphypleona</taxon>
        <taxon>Sminthuridae</taxon>
        <taxon>Allacma</taxon>
    </lineage>
</organism>
<name>A0A8J2PPW8_9HEXA</name>
<proteinExistence type="predicted"/>
<accession>A0A8J2PPW8</accession>